<dbReference type="PANTHER" id="PTHR42773">
    <property type="entry name" value="METALLO-BETA-LACTAMASE-RELATED"/>
    <property type="match status" value="1"/>
</dbReference>
<dbReference type="Gene3D" id="3.60.15.10">
    <property type="entry name" value="Ribonuclease Z/Hydroxyacylglutathione hydrolase-like"/>
    <property type="match status" value="1"/>
</dbReference>
<evidence type="ECO:0000313" key="3">
    <source>
        <dbReference type="Proteomes" id="UP000077755"/>
    </source>
</evidence>
<evidence type="ECO:0000259" key="1">
    <source>
        <dbReference type="SMART" id="SM00849"/>
    </source>
</evidence>
<dbReference type="SMART" id="SM00849">
    <property type="entry name" value="Lactamase_B"/>
    <property type="match status" value="1"/>
</dbReference>
<dbReference type="SUPFAM" id="SSF56281">
    <property type="entry name" value="Metallo-hydrolase/oxidoreductase"/>
    <property type="match status" value="1"/>
</dbReference>
<reference evidence="2" key="2">
    <citation type="submission" date="2022-03" db="EMBL/GenBank/DDBJ databases">
        <title>Draft title - Genomic analysis of global carrot germplasm unveils the trajectory of domestication and the origin of high carotenoid orange carrot.</title>
        <authorList>
            <person name="Iorizzo M."/>
            <person name="Ellison S."/>
            <person name="Senalik D."/>
            <person name="Macko-Podgorni A."/>
            <person name="Grzebelus D."/>
            <person name="Bostan H."/>
            <person name="Rolling W."/>
            <person name="Curaba J."/>
            <person name="Simon P."/>
        </authorList>
    </citation>
    <scope>NUCLEOTIDE SEQUENCE</scope>
    <source>
        <tissue evidence="2">Leaf</tissue>
    </source>
</reference>
<protein>
    <recommendedName>
        <fullName evidence="1">Metallo-beta-lactamase domain-containing protein</fullName>
    </recommendedName>
</protein>
<dbReference type="InterPro" id="IPR001279">
    <property type="entry name" value="Metallo-B-lactamas"/>
</dbReference>
<sequence length="349" mass="39454">MEVSGATALAGPMNTFNLTKSFNSRTHLRKYSPFVVKAVQSQNKSYDAQGSTKTSFSKRERRPHNVPGDFFVDHTCIDCDTCRWMAPEIFSRADGMSAVSKQPDCKEERVKALQALLSCPTSSIRTEKPPADILEVQKTFPIPVNEQRIPGIYHCGYHSEKSFGAASYFIVHPEGNILVDSPKYTDKLARRLEMMGGARYMFLTHRDDIADHMKWSKRLNCDRIIHSEEVDSSTEDVERKLNGTGPWSLADDLELIHVPGHTKGSVCLLHKSLKVLFAGDHVAMDESGLCISETYNWFSVPIQIKSVKKLMQFDFEWILPGHGRRAEFRDIEEKNSAFESFLAASPRMT</sequence>
<dbReference type="InterPro" id="IPR036866">
    <property type="entry name" value="RibonucZ/Hydroxyglut_hydro"/>
</dbReference>
<dbReference type="KEGG" id="dcr:108199330"/>
<dbReference type="EMBL" id="CP093350">
    <property type="protein sequence ID" value="WOH13153.1"/>
    <property type="molecule type" value="Genomic_DNA"/>
</dbReference>
<dbReference type="Gene3D" id="3.30.70.20">
    <property type="match status" value="1"/>
</dbReference>
<dbReference type="PANTHER" id="PTHR42773:SF1">
    <property type="entry name" value="METALLO-BETA-LACTAMASE FAMILY PROTEIN"/>
    <property type="match status" value="1"/>
</dbReference>
<dbReference type="Pfam" id="PF00753">
    <property type="entry name" value="Lactamase_B"/>
    <property type="match status" value="1"/>
</dbReference>
<reference evidence="2" key="1">
    <citation type="journal article" date="2016" name="Nat. Genet.">
        <title>A high-quality carrot genome assembly provides new insights into carotenoid accumulation and asterid genome evolution.</title>
        <authorList>
            <person name="Iorizzo M."/>
            <person name="Ellison S."/>
            <person name="Senalik D."/>
            <person name="Zeng P."/>
            <person name="Satapoomin P."/>
            <person name="Huang J."/>
            <person name="Bowman M."/>
            <person name="Iovene M."/>
            <person name="Sanseverino W."/>
            <person name="Cavagnaro P."/>
            <person name="Yildiz M."/>
            <person name="Macko-Podgorni A."/>
            <person name="Moranska E."/>
            <person name="Grzebelus E."/>
            <person name="Grzebelus D."/>
            <person name="Ashrafi H."/>
            <person name="Zheng Z."/>
            <person name="Cheng S."/>
            <person name="Spooner D."/>
            <person name="Van Deynze A."/>
            <person name="Simon P."/>
        </authorList>
    </citation>
    <scope>NUCLEOTIDE SEQUENCE</scope>
    <source>
        <tissue evidence="2">Leaf</tissue>
    </source>
</reference>
<organism evidence="2 3">
    <name type="scientific">Daucus carota subsp. sativus</name>
    <name type="common">Carrot</name>
    <dbReference type="NCBI Taxonomy" id="79200"/>
    <lineage>
        <taxon>Eukaryota</taxon>
        <taxon>Viridiplantae</taxon>
        <taxon>Streptophyta</taxon>
        <taxon>Embryophyta</taxon>
        <taxon>Tracheophyta</taxon>
        <taxon>Spermatophyta</taxon>
        <taxon>Magnoliopsida</taxon>
        <taxon>eudicotyledons</taxon>
        <taxon>Gunneridae</taxon>
        <taxon>Pentapetalae</taxon>
        <taxon>asterids</taxon>
        <taxon>campanulids</taxon>
        <taxon>Apiales</taxon>
        <taxon>Apiaceae</taxon>
        <taxon>Apioideae</taxon>
        <taxon>Scandiceae</taxon>
        <taxon>Daucinae</taxon>
        <taxon>Daucus</taxon>
        <taxon>Daucus sect. Daucus</taxon>
    </lineage>
</organism>
<accession>A0AAF0XS37</accession>
<name>A0AAF0XS37_DAUCS</name>
<dbReference type="Proteomes" id="UP000077755">
    <property type="component" value="Chromosome 8"/>
</dbReference>
<dbReference type="Pfam" id="PF13370">
    <property type="entry name" value="Fer4_13"/>
    <property type="match status" value="1"/>
</dbReference>
<feature type="domain" description="Metallo-beta-lactamase" evidence="1">
    <location>
        <begin position="164"/>
        <end position="322"/>
    </location>
</feature>
<gene>
    <name evidence="2" type="ORF">DCAR_0832662</name>
</gene>
<proteinExistence type="predicted"/>
<keyword evidence="3" id="KW-1185">Reference proteome</keyword>
<dbReference type="SUPFAM" id="SSF54862">
    <property type="entry name" value="4Fe-4S ferredoxins"/>
    <property type="match status" value="1"/>
</dbReference>
<dbReference type="AlphaFoldDB" id="A0AAF0XS37"/>
<dbReference type="CDD" id="cd07727">
    <property type="entry name" value="YmaE-like_MBL-fold"/>
    <property type="match status" value="1"/>
</dbReference>
<evidence type="ECO:0000313" key="2">
    <source>
        <dbReference type="EMBL" id="WOH13153.1"/>
    </source>
</evidence>